<proteinExistence type="predicted"/>
<dbReference type="CDD" id="cd17926">
    <property type="entry name" value="DEXHc_RE"/>
    <property type="match status" value="1"/>
</dbReference>
<gene>
    <name evidence="6" type="ORF">UFOVP755_2</name>
</gene>
<evidence type="ECO:0000256" key="1">
    <source>
        <dbReference type="ARBA" id="ARBA00022741"/>
    </source>
</evidence>
<dbReference type="GO" id="GO:0005524">
    <property type="term" value="F:ATP binding"/>
    <property type="evidence" value="ECO:0007669"/>
    <property type="project" value="UniProtKB-KW"/>
</dbReference>
<organism evidence="6">
    <name type="scientific">uncultured Caudovirales phage</name>
    <dbReference type="NCBI Taxonomy" id="2100421"/>
    <lineage>
        <taxon>Viruses</taxon>
        <taxon>Duplodnaviria</taxon>
        <taxon>Heunggongvirae</taxon>
        <taxon>Uroviricota</taxon>
        <taxon>Caudoviricetes</taxon>
        <taxon>Peduoviridae</taxon>
        <taxon>Maltschvirus</taxon>
        <taxon>Maltschvirus maltsch</taxon>
    </lineage>
</organism>
<dbReference type="CDD" id="cd18785">
    <property type="entry name" value="SF2_C"/>
    <property type="match status" value="1"/>
</dbReference>
<keyword evidence="3 6" id="KW-0347">Helicase</keyword>
<dbReference type="GO" id="GO:0016787">
    <property type="term" value="F:hydrolase activity"/>
    <property type="evidence" value="ECO:0007669"/>
    <property type="project" value="UniProtKB-KW"/>
</dbReference>
<evidence type="ECO:0000256" key="2">
    <source>
        <dbReference type="ARBA" id="ARBA00022801"/>
    </source>
</evidence>
<evidence type="ECO:0000313" key="6">
    <source>
        <dbReference type="EMBL" id="CAB5225755.1"/>
    </source>
</evidence>
<dbReference type="SUPFAM" id="SSF52540">
    <property type="entry name" value="P-loop containing nucleoside triphosphate hydrolases"/>
    <property type="match status" value="2"/>
</dbReference>
<protein>
    <submittedName>
        <fullName evidence="6">SSL2 DNA or RNA helicases of superfamily II</fullName>
    </submittedName>
</protein>
<keyword evidence="1" id="KW-0547">Nucleotide-binding</keyword>
<dbReference type="SMART" id="SM00487">
    <property type="entry name" value="DEXDc"/>
    <property type="match status" value="1"/>
</dbReference>
<dbReference type="EMBL" id="LR798356">
    <property type="protein sequence ID" value="CAB5225755.1"/>
    <property type="molecule type" value="Genomic_DNA"/>
</dbReference>
<dbReference type="InterPro" id="IPR014001">
    <property type="entry name" value="Helicase_ATP-bd"/>
</dbReference>
<dbReference type="PANTHER" id="PTHR11274:SF0">
    <property type="entry name" value="GENERAL TRANSCRIPTION AND DNA REPAIR FACTOR IIH HELICASE SUBUNIT XPB"/>
    <property type="match status" value="1"/>
</dbReference>
<dbReference type="GO" id="GO:0004386">
    <property type="term" value="F:helicase activity"/>
    <property type="evidence" value="ECO:0007669"/>
    <property type="project" value="UniProtKB-KW"/>
</dbReference>
<dbReference type="Gene3D" id="3.40.50.300">
    <property type="entry name" value="P-loop containing nucleotide triphosphate hydrolases"/>
    <property type="match status" value="2"/>
</dbReference>
<keyword evidence="4" id="KW-0067">ATP-binding</keyword>
<reference evidence="6" key="1">
    <citation type="submission" date="2020-05" db="EMBL/GenBank/DDBJ databases">
        <authorList>
            <person name="Chiriac C."/>
            <person name="Salcher M."/>
            <person name="Ghai R."/>
            <person name="Kavagutti S V."/>
        </authorList>
    </citation>
    <scope>NUCLEOTIDE SEQUENCE</scope>
</reference>
<evidence type="ECO:0000259" key="5">
    <source>
        <dbReference type="PROSITE" id="PS51192"/>
    </source>
</evidence>
<feature type="domain" description="Helicase ATP-binding" evidence="5">
    <location>
        <begin position="94"/>
        <end position="243"/>
    </location>
</feature>
<dbReference type="InterPro" id="IPR001650">
    <property type="entry name" value="Helicase_C-like"/>
</dbReference>
<accession>A0A6J7X577</accession>
<keyword evidence="2" id="KW-0378">Hydrolase</keyword>
<name>A0A6J7X577_9CAUD</name>
<dbReference type="Pfam" id="PF00271">
    <property type="entry name" value="Helicase_C"/>
    <property type="match status" value="1"/>
</dbReference>
<dbReference type="PROSITE" id="PS51192">
    <property type="entry name" value="HELICASE_ATP_BIND_1"/>
    <property type="match status" value="1"/>
</dbReference>
<dbReference type="InterPro" id="IPR050615">
    <property type="entry name" value="ATP-dep_DNA_Helicase"/>
</dbReference>
<dbReference type="PANTHER" id="PTHR11274">
    <property type="entry name" value="RAD25/XP-B DNA REPAIR HELICASE"/>
    <property type="match status" value="1"/>
</dbReference>
<dbReference type="Pfam" id="PF04851">
    <property type="entry name" value="ResIII"/>
    <property type="match status" value="1"/>
</dbReference>
<dbReference type="GO" id="GO:0003677">
    <property type="term" value="F:DNA binding"/>
    <property type="evidence" value="ECO:0007669"/>
    <property type="project" value="InterPro"/>
</dbReference>
<dbReference type="InterPro" id="IPR027417">
    <property type="entry name" value="P-loop_NTPase"/>
</dbReference>
<dbReference type="InterPro" id="IPR006935">
    <property type="entry name" value="Helicase/UvrB_N"/>
</dbReference>
<sequence>MNTTGMICIAKNGMLKKDLDKIKKDLTFIDYTDEQFPQYKLYIDTSDFIYIPRGYDDFKHYKVESIDIPNTMQEKTEFKITLREYQNKAVDTLYENVIAKGGATLIGGCGTGKTIMGIATAMRIKHKTCILVHKEFLIEQWIERIEMSCSNCKIGIWQQDKIPDDDCDFVIAMVQSLYARTYPNELYDRFDLVITDEVHRFSAPTWQNIISNFKARYRIGLTATPNRRDGLQEIFYNHIGKSVYEIQGTLLQPTIFRYETKIGIAINKYTDFKGGLNNAKLLTILAENKDRNTQIATLLTNAKKRNRKILLLSDRITMLDNLLDILTGGIGETEDVRKYVGGLSSDQREQASKAKIILATYGMAQEGLDIPDIDTLFIATPKADVVQAVGRILRPHPDKLEPVVLDIVDNTPLTHALYRKRKNMYEANNYTIRDYK</sequence>
<evidence type="ECO:0000256" key="3">
    <source>
        <dbReference type="ARBA" id="ARBA00022806"/>
    </source>
</evidence>
<evidence type="ECO:0000256" key="4">
    <source>
        <dbReference type="ARBA" id="ARBA00022840"/>
    </source>
</evidence>